<evidence type="ECO:0000313" key="3">
    <source>
        <dbReference type="Proteomes" id="UP000248054"/>
    </source>
</evidence>
<protein>
    <recommendedName>
        <fullName evidence="4">PH (Pleckstrin Homology) domain-containing protein</fullName>
    </recommendedName>
</protein>
<gene>
    <name evidence="2" type="ORF">DFQ11_102302</name>
</gene>
<reference evidence="2 3" key="1">
    <citation type="submission" date="2018-06" db="EMBL/GenBank/DDBJ databases">
        <title>Genomic Encyclopedia of Type Strains, Phase III (KMG-III): the genomes of soil and plant-associated and newly described type strains.</title>
        <authorList>
            <person name="Whitman W."/>
        </authorList>
    </citation>
    <scope>NUCLEOTIDE SEQUENCE [LARGE SCALE GENOMIC DNA]</scope>
    <source>
        <strain evidence="2 3">CECT 7945</strain>
    </source>
</reference>
<comment type="caution">
    <text evidence="2">The sequence shown here is derived from an EMBL/GenBank/DDBJ whole genome shotgun (WGS) entry which is preliminary data.</text>
</comment>
<keyword evidence="3" id="KW-1185">Reference proteome</keyword>
<feature type="transmembrane region" description="Helical" evidence="1">
    <location>
        <begin position="39"/>
        <end position="61"/>
    </location>
</feature>
<keyword evidence="1" id="KW-1133">Transmembrane helix</keyword>
<dbReference type="OrthoDB" id="1452926at2"/>
<accession>A0A2V4XZZ1</accession>
<name>A0A2V4XZZ1_9FLAO</name>
<dbReference type="EMBL" id="QJTD01000002">
    <property type="protein sequence ID" value="PYE81728.1"/>
    <property type="molecule type" value="Genomic_DNA"/>
</dbReference>
<organism evidence="2 3">
    <name type="scientific">Winogradskyella epiphytica</name>
    <dbReference type="NCBI Taxonomy" id="262005"/>
    <lineage>
        <taxon>Bacteria</taxon>
        <taxon>Pseudomonadati</taxon>
        <taxon>Bacteroidota</taxon>
        <taxon>Flavobacteriia</taxon>
        <taxon>Flavobacteriales</taxon>
        <taxon>Flavobacteriaceae</taxon>
        <taxon>Winogradskyella</taxon>
    </lineage>
</organism>
<evidence type="ECO:0000256" key="1">
    <source>
        <dbReference type="SAM" id="Phobius"/>
    </source>
</evidence>
<keyword evidence="1" id="KW-0812">Transmembrane</keyword>
<evidence type="ECO:0008006" key="4">
    <source>
        <dbReference type="Google" id="ProtNLM"/>
    </source>
</evidence>
<proteinExistence type="predicted"/>
<sequence>MRTDNRKVKNTIISTYFVLILLAVLLGTVFNSYQLFESSSLYVLIGLLITVGIVHFVARYFEYDSDGAKIIITNSGLILNDFFNYREHKVEISKEKLSGFKIKNYLFYKSLIIYTTQSNGKIATERFNITLLKRKKTKFIKQSLIKIIKENKKNKQG</sequence>
<evidence type="ECO:0000313" key="2">
    <source>
        <dbReference type="EMBL" id="PYE81728.1"/>
    </source>
</evidence>
<dbReference type="AlphaFoldDB" id="A0A2V4XZZ1"/>
<dbReference type="Proteomes" id="UP000248054">
    <property type="component" value="Unassembled WGS sequence"/>
</dbReference>
<dbReference type="RefSeq" id="WP_110475110.1">
    <property type="nucleotide sequence ID" value="NZ_BMWQ01000002.1"/>
</dbReference>
<keyword evidence="1" id="KW-0472">Membrane</keyword>
<feature type="transmembrane region" description="Helical" evidence="1">
    <location>
        <begin position="12"/>
        <end position="33"/>
    </location>
</feature>